<protein>
    <submittedName>
        <fullName evidence="3">Short-chain dehydrogenase</fullName>
    </submittedName>
</protein>
<dbReference type="KEGG" id="vab:WPS_06950"/>
<dbReference type="InterPro" id="IPR036291">
    <property type="entry name" value="NAD(P)-bd_dom_sf"/>
</dbReference>
<dbReference type="PRINTS" id="PR00080">
    <property type="entry name" value="SDRFAMILY"/>
</dbReference>
<dbReference type="GO" id="GO:0016616">
    <property type="term" value="F:oxidoreductase activity, acting on the CH-OH group of donors, NAD or NADP as acceptor"/>
    <property type="evidence" value="ECO:0007669"/>
    <property type="project" value="TreeGrafter"/>
</dbReference>
<dbReference type="AlphaFoldDB" id="A0AAN1XTR0"/>
<evidence type="ECO:0000256" key="1">
    <source>
        <dbReference type="ARBA" id="ARBA00006484"/>
    </source>
</evidence>
<dbReference type="Proteomes" id="UP001317532">
    <property type="component" value="Chromosome"/>
</dbReference>
<keyword evidence="4" id="KW-1185">Reference proteome</keyword>
<dbReference type="Pfam" id="PF00106">
    <property type="entry name" value="adh_short"/>
    <property type="match status" value="1"/>
</dbReference>
<proteinExistence type="inferred from homology"/>
<dbReference type="InterPro" id="IPR002347">
    <property type="entry name" value="SDR_fam"/>
</dbReference>
<name>A0AAN1XTR0_UNVUL</name>
<dbReference type="EMBL" id="AP025523">
    <property type="protein sequence ID" value="BDE05419.1"/>
    <property type="molecule type" value="Genomic_DNA"/>
</dbReference>
<dbReference type="PANTHER" id="PTHR42760:SF40">
    <property type="entry name" value="3-OXOACYL-[ACYL-CARRIER-PROTEIN] REDUCTASE, CHLOROPLASTIC"/>
    <property type="match status" value="1"/>
</dbReference>
<reference evidence="3 4" key="1">
    <citation type="journal article" date="2022" name="ISME Commun">
        <title>Vulcanimicrobium alpinus gen. nov. sp. nov., the first cultivated representative of the candidate phylum 'Eremiobacterota', is a metabolically versatile aerobic anoxygenic phototroph.</title>
        <authorList>
            <person name="Yabe S."/>
            <person name="Muto K."/>
            <person name="Abe K."/>
            <person name="Yokota A."/>
            <person name="Staudigel H."/>
            <person name="Tebo B.M."/>
        </authorList>
    </citation>
    <scope>NUCLEOTIDE SEQUENCE [LARGE SCALE GENOMIC DNA]</scope>
    <source>
        <strain evidence="3 4">WC8-2</strain>
    </source>
</reference>
<sequence>MTGSNERIVLVTGAGRGIGRAIAARFLASGDRCVLAVRSDAVRRELEAELAGEPQAVVERCDVRDRAQVDALAARVRARFGRVDVLVNNAAIFECVDYATRADELDLDVVRRTLETNVLGTIGVCVAFVPLLPCGSRIVNLSSDLGQLGKDGGMTATMVAYSLSKAAVNAYTSALANALHDRGIAVDSLHPGWIRTAMGGPHAPLSVDDGAEAVYALASREPGPTGRFWIDGRVAPW</sequence>
<dbReference type="SUPFAM" id="SSF51735">
    <property type="entry name" value="NAD(P)-binding Rossmann-fold domains"/>
    <property type="match status" value="1"/>
</dbReference>
<evidence type="ECO:0000256" key="2">
    <source>
        <dbReference type="RuleBase" id="RU000363"/>
    </source>
</evidence>
<dbReference type="Gene3D" id="3.40.50.720">
    <property type="entry name" value="NAD(P)-binding Rossmann-like Domain"/>
    <property type="match status" value="1"/>
</dbReference>
<dbReference type="GO" id="GO:0030497">
    <property type="term" value="P:fatty acid elongation"/>
    <property type="evidence" value="ECO:0007669"/>
    <property type="project" value="TreeGrafter"/>
</dbReference>
<comment type="similarity">
    <text evidence="1 2">Belongs to the short-chain dehydrogenases/reductases (SDR) family.</text>
</comment>
<evidence type="ECO:0000313" key="4">
    <source>
        <dbReference type="Proteomes" id="UP001317532"/>
    </source>
</evidence>
<dbReference type="RefSeq" id="WP_317996458.1">
    <property type="nucleotide sequence ID" value="NZ_AP025523.1"/>
</dbReference>
<accession>A0AAN1XTR0</accession>
<gene>
    <name evidence="3" type="ORF">WPS_06950</name>
</gene>
<dbReference type="PANTHER" id="PTHR42760">
    <property type="entry name" value="SHORT-CHAIN DEHYDROGENASES/REDUCTASES FAMILY MEMBER"/>
    <property type="match status" value="1"/>
</dbReference>
<organism evidence="3 4">
    <name type="scientific">Vulcanimicrobium alpinum</name>
    <dbReference type="NCBI Taxonomy" id="3016050"/>
    <lineage>
        <taxon>Bacteria</taxon>
        <taxon>Bacillati</taxon>
        <taxon>Vulcanimicrobiota</taxon>
        <taxon>Vulcanimicrobiia</taxon>
        <taxon>Vulcanimicrobiales</taxon>
        <taxon>Vulcanimicrobiaceae</taxon>
        <taxon>Vulcanimicrobium</taxon>
    </lineage>
</organism>
<dbReference type="PRINTS" id="PR00081">
    <property type="entry name" value="GDHRDH"/>
</dbReference>
<evidence type="ECO:0000313" key="3">
    <source>
        <dbReference type="EMBL" id="BDE05419.1"/>
    </source>
</evidence>